<evidence type="ECO:0000313" key="2">
    <source>
        <dbReference type="EMBL" id="PRP78246.1"/>
    </source>
</evidence>
<dbReference type="EMBL" id="MDYQ01000004">
    <property type="protein sequence ID" value="PRP89349.1"/>
    <property type="molecule type" value="Genomic_DNA"/>
</dbReference>
<dbReference type="PANTHER" id="PTHR44167">
    <property type="entry name" value="OVARIAN-SPECIFIC SERINE/THREONINE-PROTEIN KINASE LOK-RELATED"/>
    <property type="match status" value="1"/>
</dbReference>
<proteinExistence type="predicted"/>
<organism evidence="3 4">
    <name type="scientific">Planoprotostelium fungivorum</name>
    <dbReference type="NCBI Taxonomy" id="1890364"/>
    <lineage>
        <taxon>Eukaryota</taxon>
        <taxon>Amoebozoa</taxon>
        <taxon>Evosea</taxon>
        <taxon>Variosea</taxon>
        <taxon>Cavosteliida</taxon>
        <taxon>Cavosteliaceae</taxon>
        <taxon>Planoprotostelium</taxon>
    </lineage>
</organism>
<evidence type="ECO:0000313" key="4">
    <source>
        <dbReference type="Proteomes" id="UP000241769"/>
    </source>
</evidence>
<gene>
    <name evidence="3" type="ORF">PROFUN_02223</name>
    <name evidence="2" type="ORF">PROFUN_13856</name>
</gene>
<name>A0A2P6NZJ9_9EUKA</name>
<sequence length="331" mass="38783">MGTNKLLGRRLEVDEEIFIEYTSICQEKMTLNLQYKSTLFTAEDSLVRRFTNTMDGSQLVIKEMPGVEETYVLEEISYFQRMNGITGVLPLLGYWKENYTYAFIMPYVENTRPSTEHEIQNYMRQALEVLESIHSIGIMHRNLKRKNTLYCKETATFYIIDFGDAISYTPNEWYEEVGNVLYLAPEQYYGRNYNPLVDVFSLGIIFAELLFHVKHIIRPYNCGQFMRDLYSWQNEVPKLYNGGYYGGTSYMLTTSSNFWIKWLEDNPEERTRKGQLSPLDVSLYTEEAADLLDNLATIDPNKRYYPRQGRGHHYLRSRNKADFSTICGSTT</sequence>
<dbReference type="Gene3D" id="1.10.510.10">
    <property type="entry name" value="Transferase(Phosphotransferase) domain 1"/>
    <property type="match status" value="1"/>
</dbReference>
<dbReference type="SMART" id="SM00220">
    <property type="entry name" value="S_TKc"/>
    <property type="match status" value="1"/>
</dbReference>
<dbReference type="GO" id="GO:0005524">
    <property type="term" value="F:ATP binding"/>
    <property type="evidence" value="ECO:0007669"/>
    <property type="project" value="InterPro"/>
</dbReference>
<evidence type="ECO:0000313" key="3">
    <source>
        <dbReference type="EMBL" id="PRP89349.1"/>
    </source>
</evidence>
<dbReference type="EMBL" id="MDYQ01000234">
    <property type="protein sequence ID" value="PRP78246.1"/>
    <property type="molecule type" value="Genomic_DNA"/>
</dbReference>
<protein>
    <recommendedName>
        <fullName evidence="1">Protein kinase domain-containing protein</fullName>
    </recommendedName>
</protein>
<dbReference type="PROSITE" id="PS50011">
    <property type="entry name" value="PROTEIN_KINASE_DOM"/>
    <property type="match status" value="1"/>
</dbReference>
<dbReference type="InterPro" id="IPR000719">
    <property type="entry name" value="Prot_kinase_dom"/>
</dbReference>
<comment type="caution">
    <text evidence="3">The sequence shown here is derived from an EMBL/GenBank/DDBJ whole genome shotgun (WGS) entry which is preliminary data.</text>
</comment>
<accession>A0A2P6NZJ9</accession>
<dbReference type="Proteomes" id="UP000241769">
    <property type="component" value="Unassembled WGS sequence"/>
</dbReference>
<dbReference type="CDD" id="cd00180">
    <property type="entry name" value="PKc"/>
    <property type="match status" value="1"/>
</dbReference>
<feature type="domain" description="Protein kinase" evidence="1">
    <location>
        <begin position="33"/>
        <end position="315"/>
    </location>
</feature>
<dbReference type="STRING" id="1890364.A0A2P6NZJ9"/>
<dbReference type="InParanoid" id="A0A2P6NZJ9"/>
<dbReference type="GO" id="GO:0004674">
    <property type="term" value="F:protein serine/threonine kinase activity"/>
    <property type="evidence" value="ECO:0007669"/>
    <property type="project" value="TreeGrafter"/>
</dbReference>
<dbReference type="Gene3D" id="3.30.200.20">
    <property type="entry name" value="Phosphorylase Kinase, domain 1"/>
    <property type="match status" value="1"/>
</dbReference>
<dbReference type="AlphaFoldDB" id="A0A2P6NZJ9"/>
<dbReference type="GO" id="GO:0005634">
    <property type="term" value="C:nucleus"/>
    <property type="evidence" value="ECO:0007669"/>
    <property type="project" value="TreeGrafter"/>
</dbReference>
<dbReference type="GO" id="GO:0044773">
    <property type="term" value="P:mitotic DNA damage checkpoint signaling"/>
    <property type="evidence" value="ECO:0007669"/>
    <property type="project" value="TreeGrafter"/>
</dbReference>
<dbReference type="Pfam" id="PF00069">
    <property type="entry name" value="Pkinase"/>
    <property type="match status" value="1"/>
</dbReference>
<keyword evidence="4" id="KW-1185">Reference proteome</keyword>
<evidence type="ECO:0000259" key="1">
    <source>
        <dbReference type="PROSITE" id="PS50011"/>
    </source>
</evidence>
<dbReference type="InterPro" id="IPR011009">
    <property type="entry name" value="Kinase-like_dom_sf"/>
</dbReference>
<dbReference type="PANTHER" id="PTHR44167:SF24">
    <property type="entry name" value="SERINE_THREONINE-PROTEIN KINASE CHK2"/>
    <property type="match status" value="1"/>
</dbReference>
<dbReference type="SUPFAM" id="SSF56112">
    <property type="entry name" value="Protein kinase-like (PK-like)"/>
    <property type="match status" value="1"/>
</dbReference>
<dbReference type="OrthoDB" id="5864419at2759"/>
<reference evidence="3 4" key="1">
    <citation type="journal article" date="2018" name="Genome Biol. Evol.">
        <title>Multiple Roots of Fruiting Body Formation in Amoebozoa.</title>
        <authorList>
            <person name="Hillmann F."/>
            <person name="Forbes G."/>
            <person name="Novohradska S."/>
            <person name="Ferling I."/>
            <person name="Riege K."/>
            <person name="Groth M."/>
            <person name="Westermann M."/>
            <person name="Marz M."/>
            <person name="Spaller T."/>
            <person name="Winckler T."/>
            <person name="Schaap P."/>
            <person name="Glockner G."/>
        </authorList>
    </citation>
    <scope>NUCLEOTIDE SEQUENCE [LARGE SCALE GENOMIC DNA]</scope>
    <source>
        <strain evidence="3 4">Jena</strain>
    </source>
</reference>